<keyword evidence="1" id="KW-0812">Transmembrane</keyword>
<dbReference type="EMBL" id="CP033464">
    <property type="protein sequence ID" value="QDX95798.1"/>
    <property type="molecule type" value="Genomic_DNA"/>
</dbReference>
<dbReference type="AlphaFoldDB" id="A0A518VFM1"/>
<protein>
    <submittedName>
        <fullName evidence="2">DUF2651 domain-containing protein</fullName>
    </submittedName>
</protein>
<gene>
    <name evidence="2" type="ORF">EEL30_16770</name>
</gene>
<dbReference type="OrthoDB" id="2973177at2"/>
<accession>A0A518VFM1</accession>
<feature type="transmembrane region" description="Helical" evidence="1">
    <location>
        <begin position="6"/>
        <end position="24"/>
    </location>
</feature>
<name>A0A518VFM1_BRELA</name>
<feature type="transmembrane region" description="Helical" evidence="1">
    <location>
        <begin position="52"/>
        <end position="74"/>
    </location>
</feature>
<dbReference type="Proteomes" id="UP000319432">
    <property type="component" value="Chromosome"/>
</dbReference>
<evidence type="ECO:0000313" key="2">
    <source>
        <dbReference type="EMBL" id="QDX95798.1"/>
    </source>
</evidence>
<keyword evidence="3" id="KW-1185">Reference proteome</keyword>
<proteinExistence type="predicted"/>
<keyword evidence="1" id="KW-0472">Membrane</keyword>
<evidence type="ECO:0000313" key="3">
    <source>
        <dbReference type="Proteomes" id="UP000319432"/>
    </source>
</evidence>
<sequence>MNEFLLVLIYFPVAVGILSIIGTLVWKRFYLMPAGTFVLFTILTYTCFNDSFFIWVVVYTGLSLVASLVTYGVYQMFLRGK</sequence>
<feature type="transmembrane region" description="Helical" evidence="1">
    <location>
        <begin position="29"/>
        <end position="46"/>
    </location>
</feature>
<reference evidence="2 3" key="1">
    <citation type="submission" date="2018-11" db="EMBL/GenBank/DDBJ databases">
        <title>Phylogenetic determinants of toxin gene distribution in genomes of Brevibacillus laterosporus.</title>
        <authorList>
            <person name="Glare T.R."/>
            <person name="Durrant A."/>
            <person name="Berry C."/>
            <person name="Palma L."/>
            <person name="Ormskirk M."/>
            <person name="Cox M.O."/>
        </authorList>
    </citation>
    <scope>NUCLEOTIDE SEQUENCE [LARGE SCALE GENOMIC DNA]</scope>
    <source>
        <strain evidence="2 3">1821L</strain>
    </source>
</reference>
<dbReference type="InterPro" id="IPR020258">
    <property type="entry name" value="Uncharacterised_YbeF"/>
</dbReference>
<keyword evidence="1" id="KW-1133">Transmembrane helix</keyword>
<dbReference type="Pfam" id="PF10852">
    <property type="entry name" value="DUF2651"/>
    <property type="match status" value="1"/>
</dbReference>
<organism evidence="2 3">
    <name type="scientific">Brevibacillus laterosporus</name>
    <name type="common">Bacillus laterosporus</name>
    <dbReference type="NCBI Taxonomy" id="1465"/>
    <lineage>
        <taxon>Bacteria</taxon>
        <taxon>Bacillati</taxon>
        <taxon>Bacillota</taxon>
        <taxon>Bacilli</taxon>
        <taxon>Bacillales</taxon>
        <taxon>Paenibacillaceae</taxon>
        <taxon>Brevibacillus</taxon>
    </lineage>
</organism>
<evidence type="ECO:0000256" key="1">
    <source>
        <dbReference type="SAM" id="Phobius"/>
    </source>
</evidence>